<dbReference type="Proteomes" id="UP000292085">
    <property type="component" value="Unassembled WGS sequence"/>
</dbReference>
<keyword evidence="14" id="KW-0449">Lipoprotein</keyword>
<sequence>MRSGSVCLPTNKAMLGALALSLVGLSSGCATHSAIRDGTATAVVPVTTLPEPDPRNAIGDIAPAYYIAPQDKLDIAVYQFPELTKIVTVDQAGQIALPFVGQVLAGGHTPAEVRAEIASRLGQSVMHHPDVTVAVSESVGQRLTVEGAVNQPGVYPVQGKSSLLQAIAQAKGTDNVANEHIVAVFRTINNQKNAAVFDVTMIRDGRMADPVLYGNDTVVVERSAGKVLLQNLYKGVVPVLGVFRAADVANRF</sequence>
<comment type="caution">
    <text evidence="18">The sequence shown here is derived from an EMBL/GenBank/DDBJ whole genome shotgun (WGS) entry which is preliminary data.</text>
</comment>
<feature type="domain" description="Polysaccharide export protein N-terminal" evidence="16">
    <location>
        <begin position="62"/>
        <end position="135"/>
    </location>
</feature>
<evidence type="ECO:0000256" key="6">
    <source>
        <dbReference type="ARBA" id="ARBA00022692"/>
    </source>
</evidence>
<keyword evidence="4" id="KW-1134">Transmembrane beta strand</keyword>
<dbReference type="InterPro" id="IPR049712">
    <property type="entry name" value="Poly_export"/>
</dbReference>
<evidence type="ECO:0000256" key="11">
    <source>
        <dbReference type="ARBA" id="ARBA00023136"/>
    </source>
</evidence>
<feature type="chain" id="PRO_5020420158" evidence="15">
    <location>
        <begin position="20"/>
        <end position="252"/>
    </location>
</feature>
<keyword evidence="11" id="KW-0472">Membrane</keyword>
<evidence type="ECO:0000256" key="7">
    <source>
        <dbReference type="ARBA" id="ARBA00022729"/>
    </source>
</evidence>
<dbReference type="AlphaFoldDB" id="A0A4Q6XW60"/>
<dbReference type="InterPro" id="IPR054765">
    <property type="entry name" value="SLBB_dom"/>
</dbReference>
<organism evidence="18 19">
    <name type="scientific">Sphingomonas populi</name>
    <dbReference type="NCBI Taxonomy" id="2484750"/>
    <lineage>
        <taxon>Bacteria</taxon>
        <taxon>Pseudomonadati</taxon>
        <taxon>Pseudomonadota</taxon>
        <taxon>Alphaproteobacteria</taxon>
        <taxon>Sphingomonadales</taxon>
        <taxon>Sphingomonadaceae</taxon>
        <taxon>Sphingomonas</taxon>
    </lineage>
</organism>
<keyword evidence="7 15" id="KW-0732">Signal</keyword>
<comment type="similarity">
    <text evidence="2">Belongs to the BexD/CtrA/VexA family.</text>
</comment>
<accession>A0A4Q6XW60</accession>
<keyword evidence="19" id="KW-1185">Reference proteome</keyword>
<keyword evidence="8" id="KW-0625">Polysaccharide transport</keyword>
<feature type="signal peptide" evidence="15">
    <location>
        <begin position="1"/>
        <end position="19"/>
    </location>
</feature>
<evidence type="ECO:0000256" key="5">
    <source>
        <dbReference type="ARBA" id="ARBA00022597"/>
    </source>
</evidence>
<evidence type="ECO:0000313" key="19">
    <source>
        <dbReference type="Proteomes" id="UP000292085"/>
    </source>
</evidence>
<evidence type="ECO:0000259" key="17">
    <source>
        <dbReference type="Pfam" id="PF22461"/>
    </source>
</evidence>
<dbReference type="PROSITE" id="PS51257">
    <property type="entry name" value="PROKAR_LIPOPROTEIN"/>
    <property type="match status" value="1"/>
</dbReference>
<evidence type="ECO:0000256" key="12">
    <source>
        <dbReference type="ARBA" id="ARBA00023139"/>
    </source>
</evidence>
<dbReference type="InterPro" id="IPR003715">
    <property type="entry name" value="Poly_export_N"/>
</dbReference>
<evidence type="ECO:0000256" key="8">
    <source>
        <dbReference type="ARBA" id="ARBA00023047"/>
    </source>
</evidence>
<evidence type="ECO:0000256" key="2">
    <source>
        <dbReference type="ARBA" id="ARBA00009450"/>
    </source>
</evidence>
<evidence type="ECO:0000313" key="18">
    <source>
        <dbReference type="EMBL" id="RZF61189.1"/>
    </source>
</evidence>
<dbReference type="GO" id="GO:0006811">
    <property type="term" value="P:monoatomic ion transport"/>
    <property type="evidence" value="ECO:0007669"/>
    <property type="project" value="UniProtKB-KW"/>
</dbReference>
<dbReference type="Pfam" id="PF22461">
    <property type="entry name" value="SLBB_2"/>
    <property type="match status" value="1"/>
</dbReference>
<keyword evidence="10" id="KW-0626">Porin</keyword>
<gene>
    <name evidence="18" type="ORF">EWE75_19055</name>
</gene>
<dbReference type="OrthoDB" id="8410640at2"/>
<dbReference type="GO" id="GO:0046930">
    <property type="term" value="C:pore complex"/>
    <property type="evidence" value="ECO:0007669"/>
    <property type="project" value="UniProtKB-KW"/>
</dbReference>
<evidence type="ECO:0000256" key="1">
    <source>
        <dbReference type="ARBA" id="ARBA00004571"/>
    </source>
</evidence>
<dbReference type="GO" id="GO:0009279">
    <property type="term" value="C:cell outer membrane"/>
    <property type="evidence" value="ECO:0007669"/>
    <property type="project" value="UniProtKB-SubCell"/>
</dbReference>
<evidence type="ECO:0000256" key="9">
    <source>
        <dbReference type="ARBA" id="ARBA00023065"/>
    </source>
</evidence>
<evidence type="ECO:0000256" key="3">
    <source>
        <dbReference type="ARBA" id="ARBA00022448"/>
    </source>
</evidence>
<evidence type="ECO:0000256" key="15">
    <source>
        <dbReference type="SAM" id="SignalP"/>
    </source>
</evidence>
<evidence type="ECO:0000256" key="4">
    <source>
        <dbReference type="ARBA" id="ARBA00022452"/>
    </source>
</evidence>
<keyword evidence="3" id="KW-0813">Transport</keyword>
<dbReference type="Gene3D" id="3.30.1950.10">
    <property type="entry name" value="wza like domain"/>
    <property type="match status" value="1"/>
</dbReference>
<evidence type="ECO:0000256" key="13">
    <source>
        <dbReference type="ARBA" id="ARBA00023237"/>
    </source>
</evidence>
<keyword evidence="12" id="KW-0564">Palmitate</keyword>
<evidence type="ECO:0000256" key="14">
    <source>
        <dbReference type="ARBA" id="ARBA00023288"/>
    </source>
</evidence>
<evidence type="ECO:0000259" key="16">
    <source>
        <dbReference type="Pfam" id="PF02563"/>
    </source>
</evidence>
<dbReference type="PANTHER" id="PTHR33619">
    <property type="entry name" value="POLYSACCHARIDE EXPORT PROTEIN GFCE-RELATED"/>
    <property type="match status" value="1"/>
</dbReference>
<dbReference type="PANTHER" id="PTHR33619:SF3">
    <property type="entry name" value="POLYSACCHARIDE EXPORT PROTEIN GFCE-RELATED"/>
    <property type="match status" value="1"/>
</dbReference>
<dbReference type="EMBL" id="SGIS01000036">
    <property type="protein sequence ID" value="RZF61189.1"/>
    <property type="molecule type" value="Genomic_DNA"/>
</dbReference>
<protein>
    <submittedName>
        <fullName evidence="18">Polysaccharide export protein</fullName>
    </submittedName>
</protein>
<proteinExistence type="inferred from homology"/>
<dbReference type="GO" id="GO:0015288">
    <property type="term" value="F:porin activity"/>
    <property type="evidence" value="ECO:0007669"/>
    <property type="project" value="UniProtKB-KW"/>
</dbReference>
<keyword evidence="9" id="KW-0406">Ion transport</keyword>
<dbReference type="Pfam" id="PF02563">
    <property type="entry name" value="Poly_export"/>
    <property type="match status" value="1"/>
</dbReference>
<keyword evidence="13" id="KW-0998">Cell outer membrane</keyword>
<comment type="subcellular location">
    <subcellularLocation>
        <location evidence="1">Cell outer membrane</location>
        <topology evidence="1">Multi-pass membrane protein</topology>
    </subcellularLocation>
</comment>
<dbReference type="GO" id="GO:0015159">
    <property type="term" value="F:polysaccharide transmembrane transporter activity"/>
    <property type="evidence" value="ECO:0007669"/>
    <property type="project" value="InterPro"/>
</dbReference>
<keyword evidence="5" id="KW-0762">Sugar transport</keyword>
<reference evidence="18 19" key="1">
    <citation type="submission" date="2019-02" db="EMBL/GenBank/DDBJ databases">
        <authorList>
            <person name="Li Y."/>
        </authorList>
    </citation>
    <scope>NUCLEOTIDE SEQUENCE [LARGE SCALE GENOMIC DNA]</scope>
    <source>
        <strain evidence="18 19">3-7</strain>
    </source>
</reference>
<name>A0A4Q6XW60_9SPHN</name>
<evidence type="ECO:0000256" key="10">
    <source>
        <dbReference type="ARBA" id="ARBA00023114"/>
    </source>
</evidence>
<feature type="domain" description="SLBB" evidence="17">
    <location>
        <begin position="141"/>
        <end position="220"/>
    </location>
</feature>
<keyword evidence="6" id="KW-0812">Transmembrane</keyword>